<sequence length="470" mass="50654">MANRLTRKVGLYFIGNLSTRILGAAIIPVYAFAVSPSELGRYDYILTIGQLAAPLAFVAIWESALRFLIIEPTSDSVKSSMSTIVIFSISISLSFTVLALTVGWALSINTANLIGLVMIALLYGLVQVWQYFARAEQETRLYVVSGIASAIVTFALVIGLVVAMRLGFAGLLIAYVAGQFITVAIIEFRMRVIGRTSFQHFDRRLLIAMLRYSGPLVVNLLAVGLLGGFGRILIYNTMGDAANGVYSFAMKFATIVVSLGTVISMSVIEEGLLRSSSSKVGEFYSRVLNSLISALILFITALVPVLYLFFRMIQGTEYSSARDLVPILLLFAVFSVLGTQFGSIFMTVGKTGALGTSTFIGAVATVVASILLIRPIGLSGVAAALLIGSMVMMVLRFKLSRRQLEYSVSGVRAFGLSAAYLIASFSCFLAAQFAAPWVTAAMTVVIPCACAWPFINSLRAIKEIPDEIEV</sequence>
<organism evidence="7 8">
    <name type="scientific">Mycolicibacterium fluoranthenivorans</name>
    <dbReference type="NCBI Taxonomy" id="258505"/>
    <lineage>
        <taxon>Bacteria</taxon>
        <taxon>Bacillati</taxon>
        <taxon>Actinomycetota</taxon>
        <taxon>Actinomycetes</taxon>
        <taxon>Mycobacteriales</taxon>
        <taxon>Mycobacteriaceae</taxon>
        <taxon>Mycolicibacterium</taxon>
    </lineage>
</organism>
<dbReference type="EMBL" id="JAANOW010000001">
    <property type="protein sequence ID" value="NIH93643.1"/>
    <property type="molecule type" value="Genomic_DNA"/>
</dbReference>
<feature type="transmembrane region" description="Helical" evidence="6">
    <location>
        <begin position="325"/>
        <end position="346"/>
    </location>
</feature>
<feature type="transmembrane region" description="Helical" evidence="6">
    <location>
        <begin position="168"/>
        <end position="188"/>
    </location>
</feature>
<feature type="transmembrane region" description="Helical" evidence="6">
    <location>
        <begin position="379"/>
        <end position="399"/>
    </location>
</feature>
<evidence type="ECO:0000256" key="2">
    <source>
        <dbReference type="ARBA" id="ARBA00022475"/>
    </source>
</evidence>
<gene>
    <name evidence="7" type="ORF">FHU31_000599</name>
</gene>
<dbReference type="Pfam" id="PF01943">
    <property type="entry name" value="Polysacc_synt"/>
    <property type="match status" value="1"/>
</dbReference>
<feature type="transmembrane region" description="Helical" evidence="6">
    <location>
        <begin position="411"/>
        <end position="431"/>
    </location>
</feature>
<feature type="transmembrane region" description="Helical" evidence="6">
    <location>
        <begin position="111"/>
        <end position="129"/>
    </location>
</feature>
<dbReference type="Proteomes" id="UP000547444">
    <property type="component" value="Unassembled WGS sequence"/>
</dbReference>
<keyword evidence="2" id="KW-1003">Cell membrane</keyword>
<feature type="transmembrane region" description="Helical" evidence="6">
    <location>
        <begin position="437"/>
        <end position="455"/>
    </location>
</feature>
<feature type="transmembrane region" description="Helical" evidence="6">
    <location>
        <begin position="44"/>
        <end position="69"/>
    </location>
</feature>
<keyword evidence="3 6" id="KW-0812">Transmembrane</keyword>
<evidence type="ECO:0000313" key="7">
    <source>
        <dbReference type="EMBL" id="NIH93643.1"/>
    </source>
</evidence>
<keyword evidence="4 6" id="KW-1133">Transmembrane helix</keyword>
<feature type="transmembrane region" description="Helical" evidence="6">
    <location>
        <begin position="353"/>
        <end position="373"/>
    </location>
</feature>
<feature type="transmembrane region" description="Helical" evidence="6">
    <location>
        <begin position="209"/>
        <end position="234"/>
    </location>
</feature>
<evidence type="ECO:0000256" key="4">
    <source>
        <dbReference type="ARBA" id="ARBA00022989"/>
    </source>
</evidence>
<evidence type="ECO:0000256" key="3">
    <source>
        <dbReference type="ARBA" id="ARBA00022692"/>
    </source>
</evidence>
<dbReference type="PANTHER" id="PTHR30250:SF11">
    <property type="entry name" value="O-ANTIGEN TRANSPORTER-RELATED"/>
    <property type="match status" value="1"/>
</dbReference>
<comment type="caution">
    <text evidence="7">The sequence shown here is derived from an EMBL/GenBank/DDBJ whole genome shotgun (WGS) entry which is preliminary data.</text>
</comment>
<evidence type="ECO:0000256" key="1">
    <source>
        <dbReference type="ARBA" id="ARBA00004651"/>
    </source>
</evidence>
<feature type="transmembrane region" description="Helical" evidence="6">
    <location>
        <begin position="12"/>
        <end position="32"/>
    </location>
</feature>
<protein>
    <submittedName>
        <fullName evidence="7">O-antigen/teichoic acid export membrane protein</fullName>
    </submittedName>
</protein>
<dbReference type="RefSeq" id="WP_167155735.1">
    <property type="nucleotide sequence ID" value="NZ_JAANOW010000001.1"/>
</dbReference>
<proteinExistence type="predicted"/>
<evidence type="ECO:0000256" key="5">
    <source>
        <dbReference type="ARBA" id="ARBA00023136"/>
    </source>
</evidence>
<evidence type="ECO:0000313" key="8">
    <source>
        <dbReference type="Proteomes" id="UP000547444"/>
    </source>
</evidence>
<feature type="transmembrane region" description="Helical" evidence="6">
    <location>
        <begin position="81"/>
        <end position="105"/>
    </location>
</feature>
<accession>A0A7X5ZAK0</accession>
<feature type="transmembrane region" description="Helical" evidence="6">
    <location>
        <begin position="141"/>
        <end position="162"/>
    </location>
</feature>
<name>A0A7X5ZAK0_9MYCO</name>
<keyword evidence="8" id="KW-1185">Reference proteome</keyword>
<dbReference type="InterPro" id="IPR050833">
    <property type="entry name" value="Poly_Biosynth_Transport"/>
</dbReference>
<dbReference type="InterPro" id="IPR002797">
    <property type="entry name" value="Polysacc_synth"/>
</dbReference>
<dbReference type="GO" id="GO:0005886">
    <property type="term" value="C:plasma membrane"/>
    <property type="evidence" value="ECO:0007669"/>
    <property type="project" value="UniProtKB-SubCell"/>
</dbReference>
<feature type="transmembrane region" description="Helical" evidence="6">
    <location>
        <begin position="246"/>
        <end position="268"/>
    </location>
</feature>
<evidence type="ECO:0000256" key="6">
    <source>
        <dbReference type="SAM" id="Phobius"/>
    </source>
</evidence>
<keyword evidence="5 6" id="KW-0472">Membrane</keyword>
<feature type="transmembrane region" description="Helical" evidence="6">
    <location>
        <begin position="288"/>
        <end position="310"/>
    </location>
</feature>
<dbReference type="AlphaFoldDB" id="A0A7X5ZAK0"/>
<dbReference type="PANTHER" id="PTHR30250">
    <property type="entry name" value="PST FAMILY PREDICTED COLANIC ACID TRANSPORTER"/>
    <property type="match status" value="1"/>
</dbReference>
<reference evidence="7 8" key="1">
    <citation type="submission" date="2020-03" db="EMBL/GenBank/DDBJ databases">
        <title>Sequencing the genomes of 1000 actinobacteria strains.</title>
        <authorList>
            <person name="Klenk H.-P."/>
        </authorList>
    </citation>
    <scope>NUCLEOTIDE SEQUENCE [LARGE SCALE GENOMIC DNA]</scope>
    <source>
        <strain evidence="7 8">DSM 44556</strain>
    </source>
</reference>
<comment type="subcellular location">
    <subcellularLocation>
        <location evidence="1">Cell membrane</location>
        <topology evidence="1">Multi-pass membrane protein</topology>
    </subcellularLocation>
</comment>